<evidence type="ECO:0000256" key="2">
    <source>
        <dbReference type="ARBA" id="ARBA00023002"/>
    </source>
</evidence>
<gene>
    <name evidence="5" type="ORF">B0H17DRAFT_1071166</name>
</gene>
<dbReference type="InterPro" id="IPR050816">
    <property type="entry name" value="Flavin-dep_Halogenase_NPB"/>
</dbReference>
<dbReference type="PANTHER" id="PTHR43747">
    <property type="entry name" value="FAD-BINDING PROTEIN"/>
    <property type="match status" value="1"/>
</dbReference>
<dbReference type="GO" id="GO:0044550">
    <property type="term" value="P:secondary metabolite biosynthetic process"/>
    <property type="evidence" value="ECO:0007669"/>
    <property type="project" value="UniProtKB-ARBA"/>
</dbReference>
<dbReference type="Gene3D" id="3.50.50.60">
    <property type="entry name" value="FAD/NAD(P)-binding domain"/>
    <property type="match status" value="1"/>
</dbReference>
<name>A0AAD7DA50_MYCRO</name>
<sequence>MSAVPASAKVLVIGGGPGGSYAATCLARENIDVVVLEADKFPRYHVGESQLASMRHFLRFIDLEKEYSDFGFQKKPGAGFKLNQHKREGYTDFVNPGNWSWNVVRSMSDELMLRYASRCGANVIEETKVTEIEFKGTGEAAQPIAALWKNKAGETGRITFDFVVDASGRNGLISNKYVKSRIFNDTLMNVASWGYWSGTGKYLPGTPRENSPFFEALIDESGWCWFIPLHDGSTSVGIVQNQDISNEKKARAKERGEDASTAAHYHRELKLAPNIQILMGNATMFKKPDAPLISAASDYSYHASAYAGPHYRLVGDAAVPPQIDPYFSSGVHLALSGGLSAAASICAVIRGQCTESEAAKYHHKKVDSSYTRFLLVVLSAYQQIRVQTVPVFSKDDNFDEAFDFFRPIIQGNSDTGKKLVGDDLNKTVEFLGTHAFEPSSPEERAAVMSTYGDVVDKLPASLSNDNVEDLRARNILKGIAIRKLMRTEDSLHINNETLDVLEGYRMVMQRGKLGLEKVEQ</sequence>
<proteinExistence type="inferred from homology"/>
<evidence type="ECO:0000256" key="3">
    <source>
        <dbReference type="ARBA" id="ARBA00023033"/>
    </source>
</evidence>
<evidence type="ECO:0000313" key="6">
    <source>
        <dbReference type="Proteomes" id="UP001221757"/>
    </source>
</evidence>
<dbReference type="InterPro" id="IPR036188">
    <property type="entry name" value="FAD/NAD-bd_sf"/>
</dbReference>
<dbReference type="PANTHER" id="PTHR43747:SF5">
    <property type="entry name" value="FAD-BINDING DOMAIN-CONTAINING PROTEIN"/>
    <property type="match status" value="1"/>
</dbReference>
<dbReference type="Pfam" id="PF04820">
    <property type="entry name" value="Trp_halogenase"/>
    <property type="match status" value="2"/>
</dbReference>
<dbReference type="EMBL" id="JARKIE010000093">
    <property type="protein sequence ID" value="KAJ7686802.1"/>
    <property type="molecule type" value="Genomic_DNA"/>
</dbReference>
<keyword evidence="3" id="KW-0503">Monooxygenase</keyword>
<evidence type="ECO:0000313" key="5">
    <source>
        <dbReference type="EMBL" id="KAJ7686802.1"/>
    </source>
</evidence>
<dbReference type="Proteomes" id="UP001221757">
    <property type="component" value="Unassembled WGS sequence"/>
</dbReference>
<dbReference type="InterPro" id="IPR006905">
    <property type="entry name" value="Flavin_halogenase"/>
</dbReference>
<dbReference type="SUPFAM" id="SSF51905">
    <property type="entry name" value="FAD/NAD(P)-binding domain"/>
    <property type="match status" value="1"/>
</dbReference>
<comment type="caution">
    <text evidence="5">The sequence shown here is derived from an EMBL/GenBank/DDBJ whole genome shotgun (WGS) entry which is preliminary data.</text>
</comment>
<dbReference type="AlphaFoldDB" id="A0AAD7DA50"/>
<accession>A0AAD7DA50</accession>
<evidence type="ECO:0000256" key="1">
    <source>
        <dbReference type="ARBA" id="ARBA00005706"/>
    </source>
</evidence>
<reference evidence="5" key="1">
    <citation type="submission" date="2023-03" db="EMBL/GenBank/DDBJ databases">
        <title>Massive genome expansion in bonnet fungi (Mycena s.s.) driven by repeated elements and novel gene families across ecological guilds.</title>
        <authorList>
            <consortium name="Lawrence Berkeley National Laboratory"/>
            <person name="Harder C.B."/>
            <person name="Miyauchi S."/>
            <person name="Viragh M."/>
            <person name="Kuo A."/>
            <person name="Thoen E."/>
            <person name="Andreopoulos B."/>
            <person name="Lu D."/>
            <person name="Skrede I."/>
            <person name="Drula E."/>
            <person name="Henrissat B."/>
            <person name="Morin E."/>
            <person name="Kohler A."/>
            <person name="Barry K."/>
            <person name="LaButti K."/>
            <person name="Morin E."/>
            <person name="Salamov A."/>
            <person name="Lipzen A."/>
            <person name="Mereny Z."/>
            <person name="Hegedus B."/>
            <person name="Baldrian P."/>
            <person name="Stursova M."/>
            <person name="Weitz H."/>
            <person name="Taylor A."/>
            <person name="Grigoriev I.V."/>
            <person name="Nagy L.G."/>
            <person name="Martin F."/>
            <person name="Kauserud H."/>
        </authorList>
    </citation>
    <scope>NUCLEOTIDE SEQUENCE</scope>
    <source>
        <strain evidence="5">CBHHK067</strain>
    </source>
</reference>
<dbReference type="GO" id="GO:0140907">
    <property type="term" value="F:flavin-dependent halogenase activity"/>
    <property type="evidence" value="ECO:0007669"/>
    <property type="project" value="UniProtKB-ARBA"/>
</dbReference>
<dbReference type="GO" id="GO:0004497">
    <property type="term" value="F:monooxygenase activity"/>
    <property type="evidence" value="ECO:0007669"/>
    <property type="project" value="UniProtKB-KW"/>
</dbReference>
<evidence type="ECO:0000256" key="4">
    <source>
        <dbReference type="ARBA" id="ARBA00049364"/>
    </source>
</evidence>
<organism evidence="5 6">
    <name type="scientific">Mycena rosella</name>
    <name type="common">Pink bonnet</name>
    <name type="synonym">Agaricus rosellus</name>
    <dbReference type="NCBI Taxonomy" id="1033263"/>
    <lineage>
        <taxon>Eukaryota</taxon>
        <taxon>Fungi</taxon>
        <taxon>Dikarya</taxon>
        <taxon>Basidiomycota</taxon>
        <taxon>Agaricomycotina</taxon>
        <taxon>Agaricomycetes</taxon>
        <taxon>Agaricomycetidae</taxon>
        <taxon>Agaricales</taxon>
        <taxon>Marasmiineae</taxon>
        <taxon>Mycenaceae</taxon>
        <taxon>Mycena</taxon>
    </lineage>
</organism>
<comment type="catalytic activity">
    <reaction evidence="4">
        <text>melleolide F + FADH2 + chloride + O2 = 6'-chloromelleolide F + FAD + 2 H2O + H(+)</text>
        <dbReference type="Rhea" id="RHEA:67160"/>
        <dbReference type="ChEBI" id="CHEBI:15377"/>
        <dbReference type="ChEBI" id="CHEBI:15378"/>
        <dbReference type="ChEBI" id="CHEBI:15379"/>
        <dbReference type="ChEBI" id="CHEBI:17996"/>
        <dbReference type="ChEBI" id="CHEBI:57692"/>
        <dbReference type="ChEBI" id="CHEBI:58307"/>
        <dbReference type="ChEBI" id="CHEBI:167712"/>
        <dbReference type="ChEBI" id="CHEBI:167713"/>
    </reaction>
    <physiologicalReaction direction="left-to-right" evidence="4">
        <dbReference type="Rhea" id="RHEA:67161"/>
    </physiologicalReaction>
</comment>
<keyword evidence="6" id="KW-1185">Reference proteome</keyword>
<protein>
    <submittedName>
        <fullName evidence="5">FAD/NAD(P)-binding domain-containing protein</fullName>
    </submittedName>
</protein>
<comment type="similarity">
    <text evidence="1">Belongs to the flavin-dependent halogenase family.</text>
</comment>
<keyword evidence="2" id="KW-0560">Oxidoreductase</keyword>